<dbReference type="GO" id="GO:1902936">
    <property type="term" value="F:phosphatidylinositol bisphosphate binding"/>
    <property type="evidence" value="ECO:0007669"/>
    <property type="project" value="TreeGrafter"/>
</dbReference>
<dbReference type="InterPro" id="IPR036865">
    <property type="entry name" value="CRAL-TRIO_dom_sf"/>
</dbReference>
<evidence type="ECO:0000259" key="1">
    <source>
        <dbReference type="PROSITE" id="PS50191"/>
    </source>
</evidence>
<evidence type="ECO:0000313" key="2">
    <source>
        <dbReference type="EMBL" id="JAC29847.1"/>
    </source>
</evidence>
<reference evidence="2" key="1">
    <citation type="submission" date="2014-03" db="EMBL/GenBank/DDBJ databases">
        <title>The sialotranscriptome of Amblyomma triste, Amblyomma parvum and Amblyomma cajennense ticks, uncovered by 454-based RNA-seq.</title>
        <authorList>
            <person name="Garcia G.R."/>
            <person name="Gardinassi L.G."/>
            <person name="Ribeiro J.M."/>
            <person name="Anatriello E."/>
            <person name="Ferreira B.R."/>
            <person name="Moreira H.N."/>
            <person name="Mafra C."/>
            <person name="Olegario M.M."/>
            <person name="Szabo P.J."/>
            <person name="Miranda-Santos I.K."/>
            <person name="Maruyama S.R."/>
        </authorList>
    </citation>
    <scope>NUCLEOTIDE SEQUENCE</scope>
    <source>
        <strain evidence="2">Mato Grasso do Sul</strain>
        <tissue evidence="2">Salivary glands</tissue>
    </source>
</reference>
<dbReference type="CDD" id="cd00170">
    <property type="entry name" value="SEC14"/>
    <property type="match status" value="1"/>
</dbReference>
<name>A0A023G7R1_AMBTT</name>
<dbReference type="PRINTS" id="PR00180">
    <property type="entry name" value="CRETINALDHBP"/>
</dbReference>
<dbReference type="Pfam" id="PF00650">
    <property type="entry name" value="CRAL_TRIO"/>
    <property type="match status" value="1"/>
</dbReference>
<dbReference type="PANTHER" id="PTHR10174:SF130">
    <property type="entry name" value="ALPHA-TOCOPHEROL TRANSFER PROTEIN-LIKE"/>
    <property type="match status" value="1"/>
</dbReference>
<dbReference type="InterPro" id="IPR001251">
    <property type="entry name" value="CRAL-TRIO_dom"/>
</dbReference>
<feature type="domain" description="CRAL-TRIO" evidence="1">
    <location>
        <begin position="1"/>
        <end position="175"/>
    </location>
</feature>
<dbReference type="GO" id="GO:0016020">
    <property type="term" value="C:membrane"/>
    <property type="evidence" value="ECO:0007669"/>
    <property type="project" value="TreeGrafter"/>
</dbReference>
<protein>
    <recommendedName>
        <fullName evidence="1">CRAL-TRIO domain-containing protein</fullName>
    </recommendedName>
</protein>
<dbReference type="SUPFAM" id="SSF52087">
    <property type="entry name" value="CRAL/TRIO domain"/>
    <property type="match status" value="1"/>
</dbReference>
<dbReference type="SMART" id="SM00516">
    <property type="entry name" value="SEC14"/>
    <property type="match status" value="1"/>
</dbReference>
<feature type="non-terminal residue" evidence="2">
    <location>
        <position position="1"/>
    </location>
</feature>
<dbReference type="AlphaFoldDB" id="A0A023G7R1"/>
<accession>A0A023G7R1</accession>
<proteinExistence type="evidence at transcript level"/>
<organism evidence="2">
    <name type="scientific">Amblyomma triste</name>
    <name type="common">Neotropical tick</name>
    <dbReference type="NCBI Taxonomy" id="251400"/>
    <lineage>
        <taxon>Eukaryota</taxon>
        <taxon>Metazoa</taxon>
        <taxon>Ecdysozoa</taxon>
        <taxon>Arthropoda</taxon>
        <taxon>Chelicerata</taxon>
        <taxon>Arachnida</taxon>
        <taxon>Acari</taxon>
        <taxon>Parasitiformes</taxon>
        <taxon>Ixodida</taxon>
        <taxon>Ixodoidea</taxon>
        <taxon>Ixodidae</taxon>
        <taxon>Amblyomminae</taxon>
        <taxon>Amblyomma</taxon>
    </lineage>
</organism>
<dbReference type="PROSITE" id="PS50191">
    <property type="entry name" value="CRAL_TRIO"/>
    <property type="match status" value="1"/>
</dbReference>
<dbReference type="Gene3D" id="3.40.525.10">
    <property type="entry name" value="CRAL-TRIO lipid binding domain"/>
    <property type="match status" value="1"/>
</dbReference>
<dbReference type="EMBL" id="GBBM01005571">
    <property type="protein sequence ID" value="JAC29847.1"/>
    <property type="molecule type" value="mRNA"/>
</dbReference>
<sequence length="219" mass="24867">SGSVYADFLPSNVLPATRKLYMMMPGNDVHGHPIFVFRAGMWVPEEVPYMDYHRAGMICYEHMACNPVMQTLGIVLLVDFGGFTADKLLSLSMNIGLLRSAFEYIQDCMPIRLKMVHVVRQSYAFDMLFTLVRPFMKSKLVQRAKFHGENFERLHEEIPPAMLPEEYGGHGPALDFDAFWKQVEANEGDFEANNRFGRVNNDVDAVSTGCEQPQECTSL</sequence>
<dbReference type="PANTHER" id="PTHR10174">
    <property type="entry name" value="ALPHA-TOCOPHEROL TRANSFER PROTEIN-RELATED"/>
    <property type="match status" value="1"/>
</dbReference>
<dbReference type="Gene3D" id="1.20.5.1200">
    <property type="entry name" value="Alpha-tocopherol transfer"/>
    <property type="match status" value="1"/>
</dbReference>